<feature type="region of interest" description="Disordered" evidence="1">
    <location>
        <begin position="99"/>
        <end position="119"/>
    </location>
</feature>
<accession>A0A8H6HQK4</accession>
<feature type="signal peptide" evidence="2">
    <location>
        <begin position="1"/>
        <end position="21"/>
    </location>
</feature>
<feature type="compositionally biased region" description="Pro residues" evidence="1">
    <location>
        <begin position="99"/>
        <end position="110"/>
    </location>
</feature>
<proteinExistence type="predicted"/>
<dbReference type="AlphaFoldDB" id="A0A8H6HQK4"/>
<evidence type="ECO:0008006" key="5">
    <source>
        <dbReference type="Google" id="ProtNLM"/>
    </source>
</evidence>
<evidence type="ECO:0000256" key="2">
    <source>
        <dbReference type="SAM" id="SignalP"/>
    </source>
</evidence>
<protein>
    <recommendedName>
        <fullName evidence="5">Apple domain-containing protein</fullName>
    </recommendedName>
</protein>
<keyword evidence="4" id="KW-1185">Reference proteome</keyword>
<evidence type="ECO:0000256" key="1">
    <source>
        <dbReference type="SAM" id="MobiDB-lite"/>
    </source>
</evidence>
<sequence>MRLTTLFISLATLFFVSVTSAPAPAPLLLDLDLPGLLGISDFSPATHYNAPLAPWHPGSKPGWYFGQHPEKHPKLFCLGGLICKLLELLPKKFHCPKFPPHPPTTPPTTPPADGYTPTFSNLTGATQAGDYLTFGLVDTIADCKAMCNSVEGCKFINTYHDVNGKDGSTQLTCSLFSGCHDATSATNVGGQTQPDGSLNYIKESDGYCKA</sequence>
<evidence type="ECO:0000313" key="4">
    <source>
        <dbReference type="Proteomes" id="UP000521943"/>
    </source>
</evidence>
<evidence type="ECO:0000313" key="3">
    <source>
        <dbReference type="EMBL" id="KAF6750866.1"/>
    </source>
</evidence>
<dbReference type="EMBL" id="JACGCI010000054">
    <property type="protein sequence ID" value="KAF6750866.1"/>
    <property type="molecule type" value="Genomic_DNA"/>
</dbReference>
<organism evidence="3 4">
    <name type="scientific">Ephemerocybe angulata</name>
    <dbReference type="NCBI Taxonomy" id="980116"/>
    <lineage>
        <taxon>Eukaryota</taxon>
        <taxon>Fungi</taxon>
        <taxon>Dikarya</taxon>
        <taxon>Basidiomycota</taxon>
        <taxon>Agaricomycotina</taxon>
        <taxon>Agaricomycetes</taxon>
        <taxon>Agaricomycetidae</taxon>
        <taxon>Agaricales</taxon>
        <taxon>Agaricineae</taxon>
        <taxon>Psathyrellaceae</taxon>
        <taxon>Ephemerocybe</taxon>
    </lineage>
</organism>
<dbReference type="Proteomes" id="UP000521943">
    <property type="component" value="Unassembled WGS sequence"/>
</dbReference>
<keyword evidence="2" id="KW-0732">Signal</keyword>
<gene>
    <name evidence="3" type="ORF">DFP72DRAFT_909472</name>
</gene>
<feature type="chain" id="PRO_5034252406" description="Apple domain-containing protein" evidence="2">
    <location>
        <begin position="22"/>
        <end position="210"/>
    </location>
</feature>
<name>A0A8H6HQK4_9AGAR</name>
<dbReference type="OrthoDB" id="271448at2759"/>
<reference evidence="3 4" key="1">
    <citation type="submission" date="2020-07" db="EMBL/GenBank/DDBJ databases">
        <title>Comparative genomics of pyrophilous fungi reveals a link between fire events and developmental genes.</title>
        <authorList>
            <consortium name="DOE Joint Genome Institute"/>
            <person name="Steindorff A.S."/>
            <person name="Carver A."/>
            <person name="Calhoun S."/>
            <person name="Stillman K."/>
            <person name="Liu H."/>
            <person name="Lipzen A."/>
            <person name="Pangilinan J."/>
            <person name="Labutti K."/>
            <person name="Bruns T.D."/>
            <person name="Grigoriev I.V."/>
        </authorList>
    </citation>
    <scope>NUCLEOTIDE SEQUENCE [LARGE SCALE GENOMIC DNA]</scope>
    <source>
        <strain evidence="3 4">CBS 144469</strain>
    </source>
</reference>
<comment type="caution">
    <text evidence="3">The sequence shown here is derived from an EMBL/GenBank/DDBJ whole genome shotgun (WGS) entry which is preliminary data.</text>
</comment>